<evidence type="ECO:0000256" key="1">
    <source>
        <dbReference type="ARBA" id="ARBA00007637"/>
    </source>
</evidence>
<evidence type="ECO:0000259" key="2">
    <source>
        <dbReference type="Pfam" id="PF01370"/>
    </source>
</evidence>
<dbReference type="InterPro" id="IPR001509">
    <property type="entry name" value="Epimerase_deHydtase"/>
</dbReference>
<feature type="domain" description="NAD-dependent epimerase/dehydratase" evidence="2">
    <location>
        <begin position="15"/>
        <end position="177"/>
    </location>
</feature>
<organism evidence="3 4">
    <name type="scientific">Kibdelosporangium banguiense</name>
    <dbReference type="NCBI Taxonomy" id="1365924"/>
    <lineage>
        <taxon>Bacteria</taxon>
        <taxon>Bacillati</taxon>
        <taxon>Actinomycetota</taxon>
        <taxon>Actinomycetes</taxon>
        <taxon>Pseudonocardiales</taxon>
        <taxon>Pseudonocardiaceae</taxon>
        <taxon>Kibdelosporangium</taxon>
    </lineage>
</organism>
<comment type="caution">
    <text evidence="3">The sequence shown here is derived from an EMBL/GenBank/DDBJ whole genome shotgun (WGS) entry which is preliminary data.</text>
</comment>
<protein>
    <submittedName>
        <fullName evidence="3">Nucleoside-diphosphate-sugar epimerase</fullName>
    </submittedName>
</protein>
<reference evidence="3 4" key="1">
    <citation type="submission" date="2021-03" db="EMBL/GenBank/DDBJ databases">
        <title>Sequencing the genomes of 1000 actinobacteria strains.</title>
        <authorList>
            <person name="Klenk H.-P."/>
        </authorList>
    </citation>
    <scope>NUCLEOTIDE SEQUENCE [LARGE SCALE GENOMIC DNA]</scope>
    <source>
        <strain evidence="3 4">DSM 46670</strain>
    </source>
</reference>
<dbReference type="InterPro" id="IPR036291">
    <property type="entry name" value="NAD(P)-bd_dom_sf"/>
</dbReference>
<keyword evidence="4" id="KW-1185">Reference proteome</keyword>
<evidence type="ECO:0000313" key="4">
    <source>
        <dbReference type="Proteomes" id="UP001519332"/>
    </source>
</evidence>
<sequence length="245" mass="26952">MEIVGRGFIAGNLTAIADRHPTATVLAAGVSSTHVDTGKEFQRELDLVCETAKRCARDGRSVVFLSTASHAMYGPTETPASEDSAMRPESPYGRHKLDLEHAVADSGARWLILRLSHVVGRAQRPHQLLPAIVRQVRTGLVRVYRGAHRDLVDVADVVRAIDGLLVQGAFGEVVNVASGVPHPVETIVREIERRMDLVPQHELVDAVPALTRVSIEKLFALLPPMRSMTDVTYLDRILDRYVPSY</sequence>
<dbReference type="RefSeq" id="WP_209646005.1">
    <property type="nucleotide sequence ID" value="NZ_JAGINW010000001.1"/>
</dbReference>
<accession>A0ABS4TYS8</accession>
<evidence type="ECO:0000313" key="3">
    <source>
        <dbReference type="EMBL" id="MBP2329153.1"/>
    </source>
</evidence>
<proteinExistence type="inferred from homology"/>
<dbReference type="PANTHER" id="PTHR43000">
    <property type="entry name" value="DTDP-D-GLUCOSE 4,6-DEHYDRATASE-RELATED"/>
    <property type="match status" value="1"/>
</dbReference>
<gene>
    <name evidence="3" type="ORF">JOF56_009538</name>
</gene>
<dbReference type="Pfam" id="PF01370">
    <property type="entry name" value="Epimerase"/>
    <property type="match status" value="1"/>
</dbReference>
<comment type="similarity">
    <text evidence="1">Belongs to the NAD(P)-dependent epimerase/dehydratase family.</text>
</comment>
<dbReference type="Gene3D" id="3.40.50.720">
    <property type="entry name" value="NAD(P)-binding Rossmann-like Domain"/>
    <property type="match status" value="1"/>
</dbReference>
<name>A0ABS4TYS8_9PSEU</name>
<dbReference type="Proteomes" id="UP001519332">
    <property type="component" value="Unassembled WGS sequence"/>
</dbReference>
<dbReference type="EMBL" id="JAGINW010000001">
    <property type="protein sequence ID" value="MBP2329153.1"/>
    <property type="molecule type" value="Genomic_DNA"/>
</dbReference>
<dbReference type="SUPFAM" id="SSF51735">
    <property type="entry name" value="NAD(P)-binding Rossmann-fold domains"/>
    <property type="match status" value="1"/>
</dbReference>